<keyword evidence="1" id="KW-1133">Transmembrane helix</keyword>
<gene>
    <name evidence="2" type="ORF">ERS075579_02108</name>
</gene>
<keyword evidence="1" id="KW-0472">Membrane</keyword>
<feature type="transmembrane region" description="Helical" evidence="1">
    <location>
        <begin position="23"/>
        <end position="43"/>
    </location>
</feature>
<keyword evidence="1" id="KW-1003">Cell membrane</keyword>
<name>A0A0U0ZKH5_9MYCO</name>
<dbReference type="GO" id="GO:0022857">
    <property type="term" value="F:transmembrane transporter activity"/>
    <property type="evidence" value="ECO:0007669"/>
    <property type="project" value="UniProtKB-UniRule"/>
</dbReference>
<dbReference type="PANTHER" id="PTHR34300">
    <property type="entry name" value="QUEUOSINE PRECURSOR TRANSPORTER-RELATED"/>
    <property type="match status" value="1"/>
</dbReference>
<comment type="similarity">
    <text evidence="1">Belongs to the vitamin uptake transporter (VUT/ECF) (TC 2.A.88) family. Q precursor transporter subfamily.</text>
</comment>
<dbReference type="PANTHER" id="PTHR34300:SF2">
    <property type="entry name" value="QUEUOSINE PRECURSOR TRANSPORTER-RELATED"/>
    <property type="match status" value="1"/>
</dbReference>
<organism evidence="2 3">
    <name type="scientific">Mycobacteroides abscessus</name>
    <dbReference type="NCBI Taxonomy" id="36809"/>
    <lineage>
        <taxon>Bacteria</taxon>
        <taxon>Bacillati</taxon>
        <taxon>Actinomycetota</taxon>
        <taxon>Actinomycetes</taxon>
        <taxon>Mycobacteriales</taxon>
        <taxon>Mycobacteriaceae</taxon>
        <taxon>Mycobacteroides</taxon>
    </lineage>
</organism>
<feature type="transmembrane region" description="Helical" evidence="1">
    <location>
        <begin position="197"/>
        <end position="218"/>
    </location>
</feature>
<feature type="transmembrane region" description="Helical" evidence="1">
    <location>
        <begin position="162"/>
        <end position="191"/>
    </location>
</feature>
<comment type="function">
    <text evidence="1">Involved in the import of queuosine (Q) precursors, required for Q precursor salvage.</text>
</comment>
<dbReference type="RefSeq" id="WP_005071502.1">
    <property type="nucleotide sequence ID" value="NZ_CP014959.1"/>
</dbReference>
<dbReference type="NCBIfam" id="TIGR00697">
    <property type="entry name" value="queuosine precursor transporter"/>
    <property type="match status" value="1"/>
</dbReference>
<dbReference type="Proteomes" id="UP000045782">
    <property type="component" value="Unassembled WGS sequence"/>
</dbReference>
<feature type="transmembrane region" description="Helical" evidence="1">
    <location>
        <begin position="121"/>
        <end position="141"/>
    </location>
</feature>
<keyword evidence="1" id="KW-0812">Transmembrane</keyword>
<accession>A0A0U0ZKH5</accession>
<evidence type="ECO:0000313" key="2">
    <source>
        <dbReference type="EMBL" id="CPV49395.1"/>
    </source>
</evidence>
<keyword evidence="1" id="KW-0813">Transport</keyword>
<dbReference type="Pfam" id="PF02592">
    <property type="entry name" value="Vut_1"/>
    <property type="match status" value="1"/>
</dbReference>
<dbReference type="HAMAP" id="MF_02088">
    <property type="entry name" value="Q_prec_transport"/>
    <property type="match status" value="1"/>
</dbReference>
<proteinExistence type="inferred from homology"/>
<sequence>MATSEIEKSPQDEVVFAQVGRSYYPLLSAVFVGVVLISNVAATKAIGFGPVVGDWSLITDGAFVLFPLSYVIGDVLSEVYGYRATNRVILLGFVMEALACLVLWTAKVLPPAEFYPNQEAFATIVESITTLMVAGLAGYLVGQTLNALVVVRMKKRSKERHLWARLVGSTVIGEFADSLVFCSIAATALGIHTLGQLATYTALGWVFKSVVEIVMLPVTYRVIAYIKKNEPTYTQAK</sequence>
<feature type="transmembrane region" description="Helical" evidence="1">
    <location>
        <begin position="55"/>
        <end position="76"/>
    </location>
</feature>
<dbReference type="InterPro" id="IPR003744">
    <property type="entry name" value="YhhQ"/>
</dbReference>
<dbReference type="GO" id="GO:0005886">
    <property type="term" value="C:plasma membrane"/>
    <property type="evidence" value="ECO:0007669"/>
    <property type="project" value="UniProtKB-SubCell"/>
</dbReference>
<feature type="transmembrane region" description="Helical" evidence="1">
    <location>
        <begin position="88"/>
        <end position="109"/>
    </location>
</feature>
<protein>
    <recommendedName>
        <fullName evidence="1">Probable queuosine precursor transporter</fullName>
        <shortName evidence="1">Q precursor transporter</shortName>
    </recommendedName>
</protein>
<comment type="subcellular location">
    <subcellularLocation>
        <location evidence="1">Cell membrane</location>
        <topology evidence="1">Multi-pass membrane protein</topology>
    </subcellularLocation>
</comment>
<evidence type="ECO:0000256" key="1">
    <source>
        <dbReference type="HAMAP-Rule" id="MF_02088"/>
    </source>
</evidence>
<reference evidence="2 3" key="1">
    <citation type="submission" date="2015-03" db="EMBL/GenBank/DDBJ databases">
        <authorList>
            <person name="Murphy D."/>
        </authorList>
    </citation>
    <scope>NUCLEOTIDE SEQUENCE [LARGE SCALE GENOMIC DNA]</scope>
    <source>
        <strain evidence="2 3">PAP088</strain>
    </source>
</reference>
<dbReference type="AlphaFoldDB" id="A0A0U0ZKH5"/>
<dbReference type="EMBL" id="CSWP01000003">
    <property type="protein sequence ID" value="CPV49395.1"/>
    <property type="molecule type" value="Genomic_DNA"/>
</dbReference>
<evidence type="ECO:0000313" key="3">
    <source>
        <dbReference type="Proteomes" id="UP000045782"/>
    </source>
</evidence>